<name>A0A944CQV5_9BACI</name>
<evidence type="ECO:0000313" key="1">
    <source>
        <dbReference type="EMBL" id="MBS8266133.1"/>
    </source>
</evidence>
<sequence>MFPLVNFLSAGFLLQNNICMWIKKFPLVNILTQRKLGLQLNNSKTFINLIPLQPKTPAKAAGVGLINYK</sequence>
<proteinExistence type="predicted"/>
<organism evidence="1 2">
    <name type="scientific">Mesobacillus boroniphilus</name>
    <dbReference type="NCBI Taxonomy" id="308892"/>
    <lineage>
        <taxon>Bacteria</taxon>
        <taxon>Bacillati</taxon>
        <taxon>Bacillota</taxon>
        <taxon>Bacilli</taxon>
        <taxon>Bacillales</taxon>
        <taxon>Bacillaceae</taxon>
        <taxon>Mesobacillus</taxon>
    </lineage>
</organism>
<comment type="caution">
    <text evidence="1">The sequence shown here is derived from an EMBL/GenBank/DDBJ whole genome shotgun (WGS) entry which is preliminary data.</text>
</comment>
<protein>
    <submittedName>
        <fullName evidence="1">Uncharacterized protein</fullName>
    </submittedName>
</protein>
<dbReference type="AlphaFoldDB" id="A0A944CQV5"/>
<reference evidence="1 2" key="1">
    <citation type="journal article" date="2021" name="Microorganisms">
        <title>Bacterial Dimethylsulfoniopropionate Biosynthesis in the East China Sea.</title>
        <authorList>
            <person name="Liu J."/>
            <person name="Zhang Y."/>
            <person name="Liu J."/>
            <person name="Zhong H."/>
            <person name="Williams B.T."/>
            <person name="Zheng Y."/>
            <person name="Curson A.R.J."/>
            <person name="Sun C."/>
            <person name="Sun H."/>
            <person name="Song D."/>
            <person name="Wagner Mackenzie B."/>
            <person name="Bermejo Martinez A."/>
            <person name="Todd J.D."/>
            <person name="Zhang X.H."/>
        </authorList>
    </citation>
    <scope>NUCLEOTIDE SEQUENCE [LARGE SCALE GENOMIC DNA]</scope>
    <source>
        <strain evidence="1 2">ESS08</strain>
    </source>
</reference>
<dbReference type="EMBL" id="QTKX01000002">
    <property type="protein sequence ID" value="MBS8266133.1"/>
    <property type="molecule type" value="Genomic_DNA"/>
</dbReference>
<accession>A0A944CQV5</accession>
<dbReference type="Proteomes" id="UP000761411">
    <property type="component" value="Unassembled WGS sequence"/>
</dbReference>
<gene>
    <name evidence="1" type="ORF">DYI25_17025</name>
</gene>
<keyword evidence="2" id="KW-1185">Reference proteome</keyword>
<evidence type="ECO:0000313" key="2">
    <source>
        <dbReference type="Proteomes" id="UP000761411"/>
    </source>
</evidence>